<dbReference type="AlphaFoldDB" id="B4JZX7"/>
<dbReference type="FunFam" id="3.30.160.60:FF:000875">
    <property type="entry name" value="zinc finger protein 236 isoform X7"/>
    <property type="match status" value="1"/>
</dbReference>
<dbReference type="KEGG" id="dgr:6570346"/>
<evidence type="ECO:0000256" key="13">
    <source>
        <dbReference type="SAM" id="MobiDB-lite"/>
    </source>
</evidence>
<evidence type="ECO:0000259" key="15">
    <source>
        <dbReference type="PROSITE" id="PS51915"/>
    </source>
</evidence>
<evidence type="ECO:0000256" key="9">
    <source>
        <dbReference type="ARBA" id="ARBA00023163"/>
    </source>
</evidence>
<evidence type="ECO:0000259" key="14">
    <source>
        <dbReference type="PROSITE" id="PS50157"/>
    </source>
</evidence>
<dbReference type="Gene3D" id="3.40.1800.20">
    <property type="match status" value="1"/>
</dbReference>
<evidence type="ECO:0000256" key="11">
    <source>
        <dbReference type="PROSITE-ProRule" id="PRU00042"/>
    </source>
</evidence>
<comment type="subcellular location">
    <subcellularLocation>
        <location evidence="1">Nucleus</location>
    </subcellularLocation>
</comment>
<evidence type="ECO:0000313" key="16">
    <source>
        <dbReference type="EMBL" id="EDV94267.1"/>
    </source>
</evidence>
<dbReference type="PROSITE" id="PS51915">
    <property type="entry name" value="ZAD"/>
    <property type="match status" value="1"/>
</dbReference>
<dbReference type="OrthoDB" id="9439903at2759"/>
<dbReference type="PROSITE" id="PS50157">
    <property type="entry name" value="ZINC_FINGER_C2H2_2"/>
    <property type="match status" value="6"/>
</dbReference>
<dbReference type="EMBL" id="CH916381">
    <property type="protein sequence ID" value="EDV94267.1"/>
    <property type="molecule type" value="Genomic_DNA"/>
</dbReference>
<dbReference type="GO" id="GO:0005667">
    <property type="term" value="C:transcription regulator complex"/>
    <property type="evidence" value="ECO:0007669"/>
    <property type="project" value="TreeGrafter"/>
</dbReference>
<evidence type="ECO:0000256" key="1">
    <source>
        <dbReference type="ARBA" id="ARBA00004123"/>
    </source>
</evidence>
<dbReference type="SMART" id="SM00868">
    <property type="entry name" value="zf-AD"/>
    <property type="match status" value="1"/>
</dbReference>
<dbReference type="FunFam" id="3.30.160.60:FF:000508">
    <property type="entry name" value="Myeloid zinc finger 1"/>
    <property type="match status" value="1"/>
</dbReference>
<dbReference type="OMA" id="CLECPKT"/>
<keyword evidence="17" id="KW-1185">Reference proteome</keyword>
<evidence type="ECO:0000256" key="4">
    <source>
        <dbReference type="ARBA" id="ARBA00022737"/>
    </source>
</evidence>
<dbReference type="InterPro" id="IPR013087">
    <property type="entry name" value="Znf_C2H2_type"/>
</dbReference>
<dbReference type="SMART" id="SM00355">
    <property type="entry name" value="ZnF_C2H2"/>
    <property type="match status" value="6"/>
</dbReference>
<reference evidence="16 17" key="1">
    <citation type="journal article" date="2007" name="Nature">
        <title>Evolution of genes and genomes on the Drosophila phylogeny.</title>
        <authorList>
            <consortium name="Drosophila 12 Genomes Consortium"/>
            <person name="Clark A.G."/>
            <person name="Eisen M.B."/>
            <person name="Smith D.R."/>
            <person name="Bergman C.M."/>
            <person name="Oliver B."/>
            <person name="Markow T.A."/>
            <person name="Kaufman T.C."/>
            <person name="Kellis M."/>
            <person name="Gelbart W."/>
            <person name="Iyer V.N."/>
            <person name="Pollard D.A."/>
            <person name="Sackton T.B."/>
            <person name="Larracuente A.M."/>
            <person name="Singh N.D."/>
            <person name="Abad J.P."/>
            <person name="Abt D.N."/>
            <person name="Adryan B."/>
            <person name="Aguade M."/>
            <person name="Akashi H."/>
            <person name="Anderson W.W."/>
            <person name="Aquadro C.F."/>
            <person name="Ardell D.H."/>
            <person name="Arguello R."/>
            <person name="Artieri C.G."/>
            <person name="Barbash D.A."/>
            <person name="Barker D."/>
            <person name="Barsanti P."/>
            <person name="Batterham P."/>
            <person name="Batzoglou S."/>
            <person name="Begun D."/>
            <person name="Bhutkar A."/>
            <person name="Blanco E."/>
            <person name="Bosak S.A."/>
            <person name="Bradley R.K."/>
            <person name="Brand A.D."/>
            <person name="Brent M.R."/>
            <person name="Brooks A.N."/>
            <person name="Brown R.H."/>
            <person name="Butlin R.K."/>
            <person name="Caggese C."/>
            <person name="Calvi B.R."/>
            <person name="Bernardo de Carvalho A."/>
            <person name="Caspi A."/>
            <person name="Castrezana S."/>
            <person name="Celniker S.E."/>
            <person name="Chang J.L."/>
            <person name="Chapple C."/>
            <person name="Chatterji S."/>
            <person name="Chinwalla A."/>
            <person name="Civetta A."/>
            <person name="Clifton S.W."/>
            <person name="Comeron J.M."/>
            <person name="Costello J.C."/>
            <person name="Coyne J.A."/>
            <person name="Daub J."/>
            <person name="David R.G."/>
            <person name="Delcher A.L."/>
            <person name="Delehaunty K."/>
            <person name="Do C.B."/>
            <person name="Ebling H."/>
            <person name="Edwards K."/>
            <person name="Eickbush T."/>
            <person name="Evans J.D."/>
            <person name="Filipski A."/>
            <person name="Findeiss S."/>
            <person name="Freyhult E."/>
            <person name="Fulton L."/>
            <person name="Fulton R."/>
            <person name="Garcia A.C."/>
            <person name="Gardiner A."/>
            <person name="Garfield D.A."/>
            <person name="Garvin B.E."/>
            <person name="Gibson G."/>
            <person name="Gilbert D."/>
            <person name="Gnerre S."/>
            <person name="Godfrey J."/>
            <person name="Good R."/>
            <person name="Gotea V."/>
            <person name="Gravely B."/>
            <person name="Greenberg A.J."/>
            <person name="Griffiths-Jones S."/>
            <person name="Gross S."/>
            <person name="Guigo R."/>
            <person name="Gustafson E.A."/>
            <person name="Haerty W."/>
            <person name="Hahn M.W."/>
            <person name="Halligan D.L."/>
            <person name="Halpern A.L."/>
            <person name="Halter G.M."/>
            <person name="Han M.V."/>
            <person name="Heger A."/>
            <person name="Hillier L."/>
            <person name="Hinrichs A.S."/>
            <person name="Holmes I."/>
            <person name="Hoskins R.A."/>
            <person name="Hubisz M.J."/>
            <person name="Hultmark D."/>
            <person name="Huntley M.A."/>
            <person name="Jaffe D.B."/>
            <person name="Jagadeeshan S."/>
            <person name="Jeck W.R."/>
            <person name="Johnson J."/>
            <person name="Jones C.D."/>
            <person name="Jordan W.C."/>
            <person name="Karpen G.H."/>
            <person name="Kataoka E."/>
            <person name="Keightley P.D."/>
            <person name="Kheradpour P."/>
            <person name="Kirkness E.F."/>
            <person name="Koerich L.B."/>
            <person name="Kristiansen K."/>
            <person name="Kudrna D."/>
            <person name="Kulathinal R.J."/>
            <person name="Kumar S."/>
            <person name="Kwok R."/>
            <person name="Lander E."/>
            <person name="Langley C.H."/>
            <person name="Lapoint R."/>
            <person name="Lazzaro B.P."/>
            <person name="Lee S.J."/>
            <person name="Levesque L."/>
            <person name="Li R."/>
            <person name="Lin C.F."/>
            <person name="Lin M.F."/>
            <person name="Lindblad-Toh K."/>
            <person name="Llopart A."/>
            <person name="Long M."/>
            <person name="Low L."/>
            <person name="Lozovsky E."/>
            <person name="Lu J."/>
            <person name="Luo M."/>
            <person name="Machado C.A."/>
            <person name="Makalowski W."/>
            <person name="Marzo M."/>
            <person name="Matsuda M."/>
            <person name="Matzkin L."/>
            <person name="McAllister B."/>
            <person name="McBride C.S."/>
            <person name="McKernan B."/>
            <person name="McKernan K."/>
            <person name="Mendez-Lago M."/>
            <person name="Minx P."/>
            <person name="Mollenhauer M.U."/>
            <person name="Montooth K."/>
            <person name="Mount S.M."/>
            <person name="Mu X."/>
            <person name="Myers E."/>
            <person name="Negre B."/>
            <person name="Newfeld S."/>
            <person name="Nielsen R."/>
            <person name="Noor M.A."/>
            <person name="O'Grady P."/>
            <person name="Pachter L."/>
            <person name="Papaceit M."/>
            <person name="Parisi M.J."/>
            <person name="Parisi M."/>
            <person name="Parts L."/>
            <person name="Pedersen J.S."/>
            <person name="Pesole G."/>
            <person name="Phillippy A.M."/>
            <person name="Ponting C.P."/>
            <person name="Pop M."/>
            <person name="Porcelli D."/>
            <person name="Powell J.R."/>
            <person name="Prohaska S."/>
            <person name="Pruitt K."/>
            <person name="Puig M."/>
            <person name="Quesneville H."/>
            <person name="Ram K.R."/>
            <person name="Rand D."/>
            <person name="Rasmussen M.D."/>
            <person name="Reed L.K."/>
            <person name="Reenan R."/>
            <person name="Reily A."/>
            <person name="Remington K.A."/>
            <person name="Rieger T.T."/>
            <person name="Ritchie M.G."/>
            <person name="Robin C."/>
            <person name="Rogers Y.H."/>
            <person name="Rohde C."/>
            <person name="Rozas J."/>
            <person name="Rubenfield M.J."/>
            <person name="Ruiz A."/>
            <person name="Russo S."/>
            <person name="Salzberg S.L."/>
            <person name="Sanchez-Gracia A."/>
            <person name="Saranga D.J."/>
            <person name="Sato H."/>
            <person name="Schaeffer S.W."/>
            <person name="Schatz M.C."/>
            <person name="Schlenke T."/>
            <person name="Schwartz R."/>
            <person name="Segarra C."/>
            <person name="Singh R.S."/>
            <person name="Sirot L."/>
            <person name="Sirota M."/>
            <person name="Sisneros N.B."/>
            <person name="Smith C.D."/>
            <person name="Smith T.F."/>
            <person name="Spieth J."/>
            <person name="Stage D.E."/>
            <person name="Stark A."/>
            <person name="Stephan W."/>
            <person name="Strausberg R.L."/>
            <person name="Strempel S."/>
            <person name="Sturgill D."/>
            <person name="Sutton G."/>
            <person name="Sutton G.G."/>
            <person name="Tao W."/>
            <person name="Teichmann S."/>
            <person name="Tobari Y.N."/>
            <person name="Tomimura Y."/>
            <person name="Tsolas J.M."/>
            <person name="Valente V.L."/>
            <person name="Venter E."/>
            <person name="Venter J.C."/>
            <person name="Vicario S."/>
            <person name="Vieira F.G."/>
            <person name="Vilella A.J."/>
            <person name="Villasante A."/>
            <person name="Walenz B."/>
            <person name="Wang J."/>
            <person name="Wasserman M."/>
            <person name="Watts T."/>
            <person name="Wilson D."/>
            <person name="Wilson R.K."/>
            <person name="Wing R.A."/>
            <person name="Wolfner M.F."/>
            <person name="Wong A."/>
            <person name="Wong G.K."/>
            <person name="Wu C.I."/>
            <person name="Wu G."/>
            <person name="Yamamoto D."/>
            <person name="Yang H.P."/>
            <person name="Yang S.P."/>
            <person name="Yorke J.A."/>
            <person name="Yoshida K."/>
            <person name="Zdobnov E."/>
            <person name="Zhang P."/>
            <person name="Zhang Y."/>
            <person name="Zimin A.V."/>
            <person name="Baldwin J."/>
            <person name="Abdouelleil A."/>
            <person name="Abdulkadir J."/>
            <person name="Abebe A."/>
            <person name="Abera B."/>
            <person name="Abreu J."/>
            <person name="Acer S.C."/>
            <person name="Aftuck L."/>
            <person name="Alexander A."/>
            <person name="An P."/>
            <person name="Anderson E."/>
            <person name="Anderson S."/>
            <person name="Arachi H."/>
            <person name="Azer M."/>
            <person name="Bachantsang P."/>
            <person name="Barry A."/>
            <person name="Bayul T."/>
            <person name="Berlin A."/>
            <person name="Bessette D."/>
            <person name="Bloom T."/>
            <person name="Blye J."/>
            <person name="Boguslavskiy L."/>
            <person name="Bonnet C."/>
            <person name="Boukhgalter B."/>
            <person name="Bourzgui I."/>
            <person name="Brown A."/>
            <person name="Cahill P."/>
            <person name="Channer S."/>
            <person name="Cheshatsang Y."/>
            <person name="Chuda L."/>
            <person name="Citroen M."/>
            <person name="Collymore A."/>
            <person name="Cooke P."/>
            <person name="Costello M."/>
            <person name="D'Aco K."/>
            <person name="Daza R."/>
            <person name="De Haan G."/>
            <person name="DeGray S."/>
            <person name="DeMaso C."/>
            <person name="Dhargay N."/>
            <person name="Dooley K."/>
            <person name="Dooley E."/>
            <person name="Doricent M."/>
            <person name="Dorje P."/>
            <person name="Dorjee K."/>
            <person name="Dupes A."/>
            <person name="Elong R."/>
            <person name="Falk J."/>
            <person name="Farina A."/>
            <person name="Faro S."/>
            <person name="Ferguson D."/>
            <person name="Fisher S."/>
            <person name="Foley C.D."/>
            <person name="Franke A."/>
            <person name="Friedrich D."/>
            <person name="Gadbois L."/>
            <person name="Gearin G."/>
            <person name="Gearin C.R."/>
            <person name="Giannoukos G."/>
            <person name="Goode T."/>
            <person name="Graham J."/>
            <person name="Grandbois E."/>
            <person name="Grewal S."/>
            <person name="Gyaltsen K."/>
            <person name="Hafez N."/>
            <person name="Hagos B."/>
            <person name="Hall J."/>
            <person name="Henson C."/>
            <person name="Hollinger A."/>
            <person name="Honan T."/>
            <person name="Huard M.D."/>
            <person name="Hughes L."/>
            <person name="Hurhula B."/>
            <person name="Husby M.E."/>
            <person name="Kamat A."/>
            <person name="Kanga B."/>
            <person name="Kashin S."/>
            <person name="Khazanovich D."/>
            <person name="Kisner P."/>
            <person name="Lance K."/>
            <person name="Lara M."/>
            <person name="Lee W."/>
            <person name="Lennon N."/>
            <person name="Letendre F."/>
            <person name="LeVine R."/>
            <person name="Lipovsky A."/>
            <person name="Liu X."/>
            <person name="Liu J."/>
            <person name="Liu S."/>
            <person name="Lokyitsang T."/>
            <person name="Lokyitsang Y."/>
            <person name="Lubonja R."/>
            <person name="Lui A."/>
            <person name="MacDonald P."/>
            <person name="Magnisalis V."/>
            <person name="Maru K."/>
            <person name="Matthews C."/>
            <person name="McCusker W."/>
            <person name="McDonough S."/>
            <person name="Mehta T."/>
            <person name="Meldrim J."/>
            <person name="Meneus L."/>
            <person name="Mihai O."/>
            <person name="Mihalev A."/>
            <person name="Mihova T."/>
            <person name="Mittelman R."/>
            <person name="Mlenga V."/>
            <person name="Montmayeur A."/>
            <person name="Mulrain L."/>
            <person name="Navidi A."/>
            <person name="Naylor J."/>
            <person name="Negash T."/>
            <person name="Nguyen T."/>
            <person name="Nguyen N."/>
            <person name="Nicol R."/>
            <person name="Norbu C."/>
            <person name="Norbu N."/>
            <person name="Novod N."/>
            <person name="O'Neill B."/>
            <person name="Osman S."/>
            <person name="Markiewicz E."/>
            <person name="Oyono O.L."/>
            <person name="Patti C."/>
            <person name="Phunkhang P."/>
            <person name="Pierre F."/>
            <person name="Priest M."/>
            <person name="Raghuraman S."/>
            <person name="Rege F."/>
            <person name="Reyes R."/>
            <person name="Rise C."/>
            <person name="Rogov P."/>
            <person name="Ross K."/>
            <person name="Ryan E."/>
            <person name="Settipalli S."/>
            <person name="Shea T."/>
            <person name="Sherpa N."/>
            <person name="Shi L."/>
            <person name="Shih D."/>
            <person name="Sparrow T."/>
            <person name="Spaulding J."/>
            <person name="Stalker J."/>
            <person name="Stange-Thomann N."/>
            <person name="Stavropoulos S."/>
            <person name="Stone C."/>
            <person name="Strader C."/>
            <person name="Tesfaye S."/>
            <person name="Thomson T."/>
            <person name="Thoulutsang Y."/>
            <person name="Thoulutsang D."/>
            <person name="Topham K."/>
            <person name="Topping I."/>
            <person name="Tsamla T."/>
            <person name="Vassiliev H."/>
            <person name="Vo A."/>
            <person name="Wangchuk T."/>
            <person name="Wangdi T."/>
            <person name="Weiand M."/>
            <person name="Wilkinson J."/>
            <person name="Wilson A."/>
            <person name="Yadav S."/>
            <person name="Young G."/>
            <person name="Yu Q."/>
            <person name="Zembek L."/>
            <person name="Zhong D."/>
            <person name="Zimmer A."/>
            <person name="Zwirko Z."/>
            <person name="Jaffe D.B."/>
            <person name="Alvarez P."/>
            <person name="Brockman W."/>
            <person name="Butler J."/>
            <person name="Chin C."/>
            <person name="Gnerre S."/>
            <person name="Grabherr M."/>
            <person name="Kleber M."/>
            <person name="Mauceli E."/>
            <person name="MacCallum I."/>
        </authorList>
    </citation>
    <scope>NUCLEOTIDE SEQUENCE [LARGE SCALE GENOMIC DNA]</scope>
    <source>
        <strain evidence="17">Tucson 15287-2541.00</strain>
    </source>
</reference>
<dbReference type="SUPFAM" id="SSF57716">
    <property type="entry name" value="Glucocorticoid receptor-like (DNA-binding domain)"/>
    <property type="match status" value="1"/>
</dbReference>
<dbReference type="eggNOG" id="KOG1721">
    <property type="taxonomic scope" value="Eukaryota"/>
</dbReference>
<evidence type="ECO:0000256" key="10">
    <source>
        <dbReference type="ARBA" id="ARBA00023242"/>
    </source>
</evidence>
<organism evidence="17">
    <name type="scientific">Drosophila grimshawi</name>
    <name type="common">Hawaiian fruit fly</name>
    <name type="synonym">Idiomyia grimshawi</name>
    <dbReference type="NCBI Taxonomy" id="7222"/>
    <lineage>
        <taxon>Eukaryota</taxon>
        <taxon>Metazoa</taxon>
        <taxon>Ecdysozoa</taxon>
        <taxon>Arthropoda</taxon>
        <taxon>Hexapoda</taxon>
        <taxon>Insecta</taxon>
        <taxon>Pterygota</taxon>
        <taxon>Neoptera</taxon>
        <taxon>Endopterygota</taxon>
        <taxon>Diptera</taxon>
        <taxon>Brachycera</taxon>
        <taxon>Muscomorpha</taxon>
        <taxon>Ephydroidea</taxon>
        <taxon>Drosophilidae</taxon>
        <taxon>Drosophila</taxon>
        <taxon>Hawaiian Drosophila</taxon>
    </lineage>
</organism>
<comment type="similarity">
    <text evidence="2">Belongs to the krueppel C2H2-type zinc-finger protein family.</text>
</comment>
<feature type="domain" description="C2H2-type" evidence="14">
    <location>
        <begin position="255"/>
        <end position="282"/>
    </location>
</feature>
<feature type="binding site" evidence="12">
    <location>
        <position position="5"/>
    </location>
    <ligand>
        <name>Zn(2+)</name>
        <dbReference type="ChEBI" id="CHEBI:29105"/>
    </ligand>
</feature>
<evidence type="ECO:0000256" key="12">
    <source>
        <dbReference type="PROSITE-ProRule" id="PRU01263"/>
    </source>
</evidence>
<dbReference type="SUPFAM" id="SSF57667">
    <property type="entry name" value="beta-beta-alpha zinc fingers"/>
    <property type="match status" value="4"/>
</dbReference>
<dbReference type="GO" id="GO:0008270">
    <property type="term" value="F:zinc ion binding"/>
    <property type="evidence" value="ECO:0007669"/>
    <property type="project" value="UniProtKB-UniRule"/>
</dbReference>
<keyword evidence="6 12" id="KW-0862">Zinc</keyword>
<dbReference type="GO" id="GO:0031519">
    <property type="term" value="C:PcG protein complex"/>
    <property type="evidence" value="ECO:0007669"/>
    <property type="project" value="TreeGrafter"/>
</dbReference>
<evidence type="ECO:0000313" key="17">
    <source>
        <dbReference type="Proteomes" id="UP000001070"/>
    </source>
</evidence>
<feature type="region of interest" description="Disordered" evidence="13">
    <location>
        <begin position="103"/>
        <end position="131"/>
    </location>
</feature>
<accession>B4JZX7</accession>
<keyword evidence="9" id="KW-0804">Transcription</keyword>
<dbReference type="PANTHER" id="PTHR14003">
    <property type="entry name" value="TRANSCRIPTIONAL REPRESSOR PROTEIN YY"/>
    <property type="match status" value="1"/>
</dbReference>
<protein>
    <submittedName>
        <fullName evidence="16">GH13049</fullName>
    </submittedName>
</protein>
<keyword evidence="3 12" id="KW-0479">Metal-binding</keyword>
<dbReference type="GO" id="GO:0000785">
    <property type="term" value="C:chromatin"/>
    <property type="evidence" value="ECO:0007669"/>
    <property type="project" value="TreeGrafter"/>
</dbReference>
<dbReference type="PhylomeDB" id="B4JZX7"/>
<dbReference type="SMR" id="B4JZX7"/>
<dbReference type="InterPro" id="IPR012934">
    <property type="entry name" value="Znf_AD"/>
</dbReference>
<dbReference type="FunFam" id="3.30.160.60:FF:002343">
    <property type="entry name" value="Zinc finger protein 33A"/>
    <property type="match status" value="2"/>
</dbReference>
<evidence type="ECO:0000256" key="6">
    <source>
        <dbReference type="ARBA" id="ARBA00022833"/>
    </source>
</evidence>
<evidence type="ECO:0000256" key="5">
    <source>
        <dbReference type="ARBA" id="ARBA00022771"/>
    </source>
</evidence>
<keyword evidence="7" id="KW-0805">Transcription regulation</keyword>
<dbReference type="HOGENOM" id="CLU_002678_94_1_1"/>
<dbReference type="GO" id="GO:0000978">
    <property type="term" value="F:RNA polymerase II cis-regulatory region sequence-specific DNA binding"/>
    <property type="evidence" value="ECO:0007669"/>
    <property type="project" value="TreeGrafter"/>
</dbReference>
<dbReference type="Gene3D" id="3.30.160.60">
    <property type="entry name" value="Classic Zinc Finger"/>
    <property type="match status" value="6"/>
</dbReference>
<sequence>MEKICRVCRDATANLVDIFTTQHQQNGCPSLAEMISECTSCEVNRNDPLPQQMCSACVGDVENCFRFKQKCEQSHLYFWQQLCAKEMLETADWQLAALAKNVTKEEEEERPQEEDFQAKLETQSNTSQSSWNHHDSLPAFQQLVKYNSFIECDVQFETNSELERNSNSKPHFCSICGKEFISLKKLGIHERFHARKREHKCPQCSKAFLNPGNLADHLRAHTGERPYKCPHCVKAFTQRGRLNEHIRTHTGERPFKCHECPRSFASAGNLTVHKRIHTGERPHKCNLCHAAYAQPGALQRHIRSHDGDRPFKCVICGMSFSRSSYLKRHMHSHTADAAAGGRETI</sequence>
<keyword evidence="10" id="KW-0539">Nucleus</keyword>
<feature type="domain" description="ZAD" evidence="15">
    <location>
        <begin position="3"/>
        <end position="81"/>
    </location>
</feature>
<dbReference type="FunFam" id="3.30.160.60:FF:000045">
    <property type="entry name" value="ZFP69 zinc finger protein B"/>
    <property type="match status" value="1"/>
</dbReference>
<feature type="binding site" evidence="12">
    <location>
        <position position="57"/>
    </location>
    <ligand>
        <name>Zn(2+)</name>
        <dbReference type="ChEBI" id="CHEBI:29105"/>
    </ligand>
</feature>
<evidence type="ECO:0000256" key="8">
    <source>
        <dbReference type="ARBA" id="ARBA00023125"/>
    </source>
</evidence>
<feature type="compositionally biased region" description="Polar residues" evidence="13">
    <location>
        <begin position="120"/>
        <end position="131"/>
    </location>
</feature>
<name>B4JZX7_DROGR</name>
<evidence type="ECO:0000256" key="7">
    <source>
        <dbReference type="ARBA" id="ARBA00023015"/>
    </source>
</evidence>
<dbReference type="InParanoid" id="B4JZX7"/>
<gene>
    <name evidence="16" type="primary">Dgri\GH13049</name>
    <name evidence="16" type="ORF">Dgri_GH13049</name>
</gene>
<proteinExistence type="inferred from homology"/>
<keyword evidence="4" id="KW-0677">Repeat</keyword>
<feature type="binding site" evidence="12">
    <location>
        <position position="8"/>
    </location>
    <ligand>
        <name>Zn(2+)</name>
        <dbReference type="ChEBI" id="CHEBI:29105"/>
    </ligand>
</feature>
<feature type="domain" description="C2H2-type" evidence="14">
    <location>
        <begin position="283"/>
        <end position="310"/>
    </location>
</feature>
<dbReference type="GO" id="GO:0000981">
    <property type="term" value="F:DNA-binding transcription factor activity, RNA polymerase II-specific"/>
    <property type="evidence" value="ECO:0007669"/>
    <property type="project" value="TreeGrafter"/>
</dbReference>
<feature type="domain" description="C2H2-type" evidence="14">
    <location>
        <begin position="227"/>
        <end position="254"/>
    </location>
</feature>
<dbReference type="PROSITE" id="PS00028">
    <property type="entry name" value="ZINC_FINGER_C2H2_1"/>
    <property type="match status" value="6"/>
</dbReference>
<dbReference type="Proteomes" id="UP000001070">
    <property type="component" value="Unassembled WGS sequence"/>
</dbReference>
<feature type="domain" description="C2H2-type" evidence="14">
    <location>
        <begin position="171"/>
        <end position="198"/>
    </location>
</feature>
<dbReference type="PANTHER" id="PTHR14003:SF23">
    <property type="entry name" value="ZINC FINGER PROTEIN 143"/>
    <property type="match status" value="1"/>
</dbReference>
<evidence type="ECO:0000256" key="2">
    <source>
        <dbReference type="ARBA" id="ARBA00006991"/>
    </source>
</evidence>
<dbReference type="Pfam" id="PF07776">
    <property type="entry name" value="zf-AD"/>
    <property type="match status" value="1"/>
</dbReference>
<dbReference type="GO" id="GO:0042802">
    <property type="term" value="F:identical protein binding"/>
    <property type="evidence" value="ECO:0007669"/>
    <property type="project" value="UniProtKB-ARBA"/>
</dbReference>
<feature type="compositionally biased region" description="Acidic residues" evidence="13">
    <location>
        <begin position="105"/>
        <end position="115"/>
    </location>
</feature>
<feature type="binding site" evidence="12">
    <location>
        <position position="54"/>
    </location>
    <ligand>
        <name>Zn(2+)</name>
        <dbReference type="ChEBI" id="CHEBI:29105"/>
    </ligand>
</feature>
<keyword evidence="8" id="KW-0238">DNA-binding</keyword>
<dbReference type="InterPro" id="IPR036236">
    <property type="entry name" value="Znf_C2H2_sf"/>
</dbReference>
<feature type="domain" description="C2H2-type" evidence="14">
    <location>
        <begin position="199"/>
        <end position="226"/>
    </location>
</feature>
<dbReference type="Pfam" id="PF00096">
    <property type="entry name" value="zf-C2H2"/>
    <property type="match status" value="5"/>
</dbReference>
<keyword evidence="5 11" id="KW-0863">Zinc-finger</keyword>
<feature type="domain" description="C2H2-type" evidence="14">
    <location>
        <begin position="311"/>
        <end position="338"/>
    </location>
</feature>
<evidence type="ECO:0000256" key="3">
    <source>
        <dbReference type="ARBA" id="ARBA00022723"/>
    </source>
</evidence>